<protein>
    <submittedName>
        <fullName evidence="1">Uncharacterized protein</fullName>
    </submittedName>
</protein>
<dbReference type="RefSeq" id="WP_081145714.1">
    <property type="nucleotide sequence ID" value="NZ_LVYD01000013.1"/>
</dbReference>
<dbReference type="AlphaFoldDB" id="A0A1V9G5M2"/>
<dbReference type="OrthoDB" id="1350307at2"/>
<dbReference type="STRING" id="1703345.A3860_14850"/>
<proteinExistence type="predicted"/>
<comment type="caution">
    <text evidence="1">The sequence shown here is derived from an EMBL/GenBank/DDBJ whole genome shotgun (WGS) entry which is preliminary data.</text>
</comment>
<organism evidence="1 2">
    <name type="scientific">Niastella vici</name>
    <dbReference type="NCBI Taxonomy" id="1703345"/>
    <lineage>
        <taxon>Bacteria</taxon>
        <taxon>Pseudomonadati</taxon>
        <taxon>Bacteroidota</taxon>
        <taxon>Chitinophagia</taxon>
        <taxon>Chitinophagales</taxon>
        <taxon>Chitinophagaceae</taxon>
        <taxon>Niastella</taxon>
    </lineage>
</organism>
<accession>A0A1V9G5M2</accession>
<dbReference type="Proteomes" id="UP000192796">
    <property type="component" value="Unassembled WGS sequence"/>
</dbReference>
<gene>
    <name evidence="1" type="ORF">A3860_14850</name>
</gene>
<evidence type="ECO:0000313" key="2">
    <source>
        <dbReference type="Proteomes" id="UP000192796"/>
    </source>
</evidence>
<name>A0A1V9G5M2_9BACT</name>
<sequence>MIKHSFRINEGGLPGFAIENKYWMLMDLHTRDIRIVKKIIKDLESVINDEVEKAEIEGYDITYVECSKNGCLIYCSGEDTMGPIPVQWFLDLFKDWLAFLVNFEEAKRNDSNSSSSKP</sequence>
<reference evidence="1 2" key="1">
    <citation type="submission" date="2016-03" db="EMBL/GenBank/DDBJ databases">
        <title>Niastella vici sp. nov., isolated from farmland soil.</title>
        <authorList>
            <person name="Chen L."/>
            <person name="Wang D."/>
            <person name="Yang S."/>
            <person name="Wang G."/>
        </authorList>
    </citation>
    <scope>NUCLEOTIDE SEQUENCE [LARGE SCALE GENOMIC DNA]</scope>
    <source>
        <strain evidence="1 2">DJ57</strain>
    </source>
</reference>
<keyword evidence="2" id="KW-1185">Reference proteome</keyword>
<dbReference type="EMBL" id="LVYD01000013">
    <property type="protein sequence ID" value="OQP65870.1"/>
    <property type="molecule type" value="Genomic_DNA"/>
</dbReference>
<evidence type="ECO:0000313" key="1">
    <source>
        <dbReference type="EMBL" id="OQP65870.1"/>
    </source>
</evidence>